<feature type="non-terminal residue" evidence="1">
    <location>
        <position position="181"/>
    </location>
</feature>
<dbReference type="Proteomes" id="UP000325440">
    <property type="component" value="Unassembled WGS sequence"/>
</dbReference>
<accession>A0A5E4MRC1</accession>
<sequence>MLSIAFFLKPVVVEAIRHVLQGLSSGREVAETPVDYVGQEEKKEISDAPGWDSGINTASHNATSSGQEDAEFMYDNDITSTVTEIEPVSDLETGARADDTSDADVVAGPNDWRFSAFDGFYQYADGITSILEGVGGATDTVRIYFGTGWVGGLWRWVQCNPPPLACQQHVCSKAKDYELLL</sequence>
<evidence type="ECO:0000313" key="1">
    <source>
        <dbReference type="EMBL" id="VVC34228.1"/>
    </source>
</evidence>
<proteinExistence type="predicted"/>
<protein>
    <submittedName>
        <fullName evidence="1">Uncharacterized protein</fullName>
    </submittedName>
</protein>
<keyword evidence="2" id="KW-1185">Reference proteome</keyword>
<evidence type="ECO:0000313" key="2">
    <source>
        <dbReference type="Proteomes" id="UP000325440"/>
    </source>
</evidence>
<organism evidence="1 2">
    <name type="scientific">Cinara cedri</name>
    <dbReference type="NCBI Taxonomy" id="506608"/>
    <lineage>
        <taxon>Eukaryota</taxon>
        <taxon>Metazoa</taxon>
        <taxon>Ecdysozoa</taxon>
        <taxon>Arthropoda</taxon>
        <taxon>Hexapoda</taxon>
        <taxon>Insecta</taxon>
        <taxon>Pterygota</taxon>
        <taxon>Neoptera</taxon>
        <taxon>Paraneoptera</taxon>
        <taxon>Hemiptera</taxon>
        <taxon>Sternorrhyncha</taxon>
        <taxon>Aphidomorpha</taxon>
        <taxon>Aphidoidea</taxon>
        <taxon>Aphididae</taxon>
        <taxon>Lachninae</taxon>
        <taxon>Cinara</taxon>
    </lineage>
</organism>
<name>A0A5E4MRC1_9HEMI</name>
<reference evidence="1 2" key="1">
    <citation type="submission" date="2019-08" db="EMBL/GenBank/DDBJ databases">
        <authorList>
            <person name="Alioto T."/>
            <person name="Alioto T."/>
            <person name="Gomez Garrido J."/>
        </authorList>
    </citation>
    <scope>NUCLEOTIDE SEQUENCE [LARGE SCALE GENOMIC DNA]</scope>
</reference>
<gene>
    <name evidence="1" type="ORF">CINCED_3A023956</name>
</gene>
<dbReference type="EMBL" id="CABPRJ010000987">
    <property type="protein sequence ID" value="VVC34228.1"/>
    <property type="molecule type" value="Genomic_DNA"/>
</dbReference>
<dbReference type="AlphaFoldDB" id="A0A5E4MRC1"/>